<evidence type="ECO:0000313" key="3">
    <source>
        <dbReference type="Proteomes" id="UP000275846"/>
    </source>
</evidence>
<feature type="domain" description="DNA topoisomerase 3-beta zinc ribbon" evidence="1">
    <location>
        <begin position="2"/>
        <end position="23"/>
    </location>
</feature>
<protein>
    <recommendedName>
        <fullName evidence="1">DNA topoisomerase 3-beta zinc ribbon domain-containing protein</fullName>
    </recommendedName>
</protein>
<accession>A0A3P7F109</accession>
<dbReference type="Proteomes" id="UP000275846">
    <property type="component" value="Unassembled WGS sequence"/>
</dbReference>
<dbReference type="STRING" id="70667.A0A3P7F109"/>
<dbReference type="EMBL" id="UYSU01043423">
    <property type="protein sequence ID" value="VDM04342.1"/>
    <property type="molecule type" value="Genomic_DNA"/>
</dbReference>
<sequence>MVDSKPQRLHCPSCNDTYTVPQNGSIRPYKETKCPLDDFELIMWTQGLKGKTMVFCPYCYMNPPFPGMWRQVGCANCLHPSCPQSRAVNAVDACSDCAEGVLVLDDSHSPRFRLLCNR</sequence>
<gene>
    <name evidence="2" type="ORF">SSLN_LOCUS17956</name>
</gene>
<evidence type="ECO:0000259" key="1">
    <source>
        <dbReference type="Pfam" id="PF23546"/>
    </source>
</evidence>
<evidence type="ECO:0000313" key="2">
    <source>
        <dbReference type="EMBL" id="VDM04342.1"/>
    </source>
</evidence>
<organism evidence="2 3">
    <name type="scientific">Schistocephalus solidus</name>
    <name type="common">Tapeworm</name>
    <dbReference type="NCBI Taxonomy" id="70667"/>
    <lineage>
        <taxon>Eukaryota</taxon>
        <taxon>Metazoa</taxon>
        <taxon>Spiralia</taxon>
        <taxon>Lophotrochozoa</taxon>
        <taxon>Platyhelminthes</taxon>
        <taxon>Cestoda</taxon>
        <taxon>Eucestoda</taxon>
        <taxon>Diphyllobothriidea</taxon>
        <taxon>Diphyllobothriidae</taxon>
        <taxon>Schistocephalus</taxon>
    </lineage>
</organism>
<reference evidence="2 3" key="1">
    <citation type="submission" date="2018-11" db="EMBL/GenBank/DDBJ databases">
        <authorList>
            <consortium name="Pathogen Informatics"/>
        </authorList>
    </citation>
    <scope>NUCLEOTIDE SEQUENCE [LARGE SCALE GENOMIC DNA]</scope>
    <source>
        <strain evidence="2 3">NST_G2</strain>
    </source>
</reference>
<dbReference type="OrthoDB" id="430051at2759"/>
<proteinExistence type="predicted"/>
<dbReference type="InterPro" id="IPR056452">
    <property type="entry name" value="Zn_ribbon_TOP3B"/>
</dbReference>
<keyword evidence="3" id="KW-1185">Reference proteome</keyword>
<dbReference type="Pfam" id="PF23546">
    <property type="entry name" value="Zn_ribbon_TOP3B"/>
    <property type="match status" value="1"/>
</dbReference>
<dbReference type="AlphaFoldDB" id="A0A3P7F109"/>
<name>A0A3P7F109_SCHSO</name>